<dbReference type="AlphaFoldDB" id="A0A834ZHU6"/>
<dbReference type="SMART" id="SM00271">
    <property type="entry name" value="DnaJ"/>
    <property type="match status" value="1"/>
</dbReference>
<dbReference type="OrthoDB" id="10250354at2759"/>
<evidence type="ECO:0000313" key="2">
    <source>
        <dbReference type="EMBL" id="KAF8407675.1"/>
    </source>
</evidence>
<evidence type="ECO:0000259" key="1">
    <source>
        <dbReference type="PROSITE" id="PS50076"/>
    </source>
</evidence>
<dbReference type="PROSITE" id="PS50076">
    <property type="entry name" value="DNAJ_2"/>
    <property type="match status" value="1"/>
</dbReference>
<comment type="caution">
    <text evidence="2">The sequence shown here is derived from an EMBL/GenBank/DDBJ whole genome shotgun (WGS) entry which is preliminary data.</text>
</comment>
<organism evidence="2 3">
    <name type="scientific">Tetracentron sinense</name>
    <name type="common">Spur-leaf</name>
    <dbReference type="NCBI Taxonomy" id="13715"/>
    <lineage>
        <taxon>Eukaryota</taxon>
        <taxon>Viridiplantae</taxon>
        <taxon>Streptophyta</taxon>
        <taxon>Embryophyta</taxon>
        <taxon>Tracheophyta</taxon>
        <taxon>Spermatophyta</taxon>
        <taxon>Magnoliopsida</taxon>
        <taxon>Trochodendrales</taxon>
        <taxon>Trochodendraceae</taxon>
        <taxon>Tetracentron</taxon>
    </lineage>
</organism>
<keyword evidence="3" id="KW-1185">Reference proteome</keyword>
<dbReference type="CDD" id="cd06257">
    <property type="entry name" value="DnaJ"/>
    <property type="match status" value="1"/>
</dbReference>
<dbReference type="SUPFAM" id="SSF46565">
    <property type="entry name" value="Chaperone J-domain"/>
    <property type="match status" value="1"/>
</dbReference>
<dbReference type="EMBL" id="JABCRI010000004">
    <property type="protein sequence ID" value="KAF8407675.1"/>
    <property type="molecule type" value="Genomic_DNA"/>
</dbReference>
<reference evidence="2 3" key="1">
    <citation type="submission" date="2020-04" db="EMBL/GenBank/DDBJ databases">
        <title>Plant Genome Project.</title>
        <authorList>
            <person name="Zhang R.-G."/>
        </authorList>
    </citation>
    <scope>NUCLEOTIDE SEQUENCE [LARGE SCALE GENOMIC DNA]</scope>
    <source>
        <strain evidence="2">YNK0</strain>
        <tissue evidence="2">Leaf</tissue>
    </source>
</reference>
<dbReference type="InterPro" id="IPR036869">
    <property type="entry name" value="J_dom_sf"/>
</dbReference>
<dbReference type="InterPro" id="IPR001623">
    <property type="entry name" value="DnaJ_domain"/>
</dbReference>
<dbReference type="PANTHER" id="PTHR44743:SF10">
    <property type="entry name" value="J DOMAIN-CONTAINING PROTEIN"/>
    <property type="match status" value="1"/>
</dbReference>
<accession>A0A834ZHU6</accession>
<name>A0A834ZHU6_TETSI</name>
<feature type="domain" description="J" evidence="1">
    <location>
        <begin position="9"/>
        <end position="78"/>
    </location>
</feature>
<sequence length="146" mass="17100">MGSDQPSRSYYSILGVDRDSSITQIRSAYRKLAMQWHPDRWMRTPSLLSEAKRRFQQIQEAYSVLSDPRKRTIYDTGLYDPDEEEDQKKSYSMEELQRMFLEMAQGFGTQFFCGPSILEDSGRSKRARWGDNPTVQMDYHIHVSGL</sequence>
<protein>
    <recommendedName>
        <fullName evidence="1">J domain-containing protein</fullName>
    </recommendedName>
</protein>
<gene>
    <name evidence="2" type="ORF">HHK36_006810</name>
</gene>
<evidence type="ECO:0000313" key="3">
    <source>
        <dbReference type="Proteomes" id="UP000655225"/>
    </source>
</evidence>
<dbReference type="Gene3D" id="1.10.287.110">
    <property type="entry name" value="DnaJ domain"/>
    <property type="match status" value="1"/>
</dbReference>
<proteinExistence type="predicted"/>
<dbReference type="PRINTS" id="PR00625">
    <property type="entry name" value="JDOMAIN"/>
</dbReference>
<dbReference type="PANTHER" id="PTHR44743">
    <property type="entry name" value="PUTATIVE, EXPRESSED-RELATED"/>
    <property type="match status" value="1"/>
</dbReference>
<dbReference type="PROSITE" id="PS00636">
    <property type="entry name" value="DNAJ_1"/>
    <property type="match status" value="1"/>
</dbReference>
<dbReference type="Proteomes" id="UP000655225">
    <property type="component" value="Unassembled WGS sequence"/>
</dbReference>
<dbReference type="Pfam" id="PF00226">
    <property type="entry name" value="DnaJ"/>
    <property type="match status" value="1"/>
</dbReference>
<dbReference type="InterPro" id="IPR018253">
    <property type="entry name" value="DnaJ_domain_CS"/>
</dbReference>